<sequence>MRWEQLRSERGEGQETEEMDSSSGGEGSYGGREGPRVVTVREVSFAPNVRSEVSSRSDEPELISIPVTPQGSTPPSQASPRIFSPGILTPSGAQTPRGLALGAMGAMGASIPGSSKAPSSLPTPSLPTPKTPWTPGLRSPRFLGTPLATPMRRAFVNMKQYLEDIGHFTTLNPRDAWLPVTESRNGNVFYAAFHTLNASIGFQSLFLPVAFMYLGWTWGSLALTVAFVWQMYTTHLLVMMHESVPGKRLNRFIEIAQEAFGPKRGLLIVIPPLIQLSAGYCVALTILGGSALQLFYSTVCTECFYTKVLTVMEWYLVFTCLCWVVALLPNLNSISYVSLVGSIMAVAYCTLLWAISVDAGRPLPISYDAVRRKSDLATAFTIFVALGNVVFAFRGHNLIPEIQATMPSSLKNPAHVPMWRGVRIAFVTVAICLFPIAIAGYWAYGDKMLPSGILFSLYHYHVMGASRVLIGMTFLMVALHAVTTYQIYAMQQFDFFEMLQTMRSNRPVPWWLRLLFRSGFVFFNFFAAVALPFISSLAGFLGGISSIPISFAFPCFMWLWIKKPSVRSFDWYLNWTLGIFGICLSLCVSVSGIWSIVDTGLRLNFFRPGET</sequence>
<feature type="transmembrane region" description="Helical" evidence="8">
    <location>
        <begin position="376"/>
        <end position="393"/>
    </location>
</feature>
<dbReference type="Proteomes" id="UP001162541">
    <property type="component" value="Chromosome 1"/>
</dbReference>
<evidence type="ECO:0000259" key="9">
    <source>
        <dbReference type="Pfam" id="PF01490"/>
    </source>
</evidence>
<keyword evidence="5 8" id="KW-1133">Transmembrane helix</keyword>
<feature type="compositionally biased region" description="Polar residues" evidence="7">
    <location>
        <begin position="67"/>
        <end position="79"/>
    </location>
</feature>
<feature type="transmembrane region" description="Helical" evidence="8">
    <location>
        <begin position="510"/>
        <end position="534"/>
    </location>
</feature>
<feature type="region of interest" description="Disordered" evidence="7">
    <location>
        <begin position="1"/>
        <end position="91"/>
    </location>
</feature>
<evidence type="ECO:0000256" key="6">
    <source>
        <dbReference type="ARBA" id="ARBA00023136"/>
    </source>
</evidence>
<dbReference type="Proteomes" id="UP000077202">
    <property type="component" value="Unassembled WGS sequence"/>
</dbReference>
<keyword evidence="12" id="KW-1185">Reference proteome</keyword>
<feature type="transmembrane region" description="Helical" evidence="8">
    <location>
        <begin position="464"/>
        <end position="489"/>
    </location>
</feature>
<name>A0A176VIF1_MARPO</name>
<feature type="transmembrane region" description="Helical" evidence="8">
    <location>
        <begin position="273"/>
        <end position="296"/>
    </location>
</feature>
<reference evidence="10" key="2">
    <citation type="journal article" date="2019" name="Curr. Biol.">
        <title>Chromatin organization in early land plants reveals an ancestral association between H3K27me3, transposons, and constitutive heterochromatin.</title>
        <authorList>
            <person name="Montgomery S.A."/>
            <person name="Tanizawa Y."/>
            <person name="Galik B."/>
            <person name="Wang N."/>
            <person name="Ito T."/>
            <person name="Mochizuki T."/>
            <person name="Akimcheva S."/>
            <person name="Bowman J."/>
            <person name="Cognat V."/>
            <person name="Drouard L."/>
            <person name="Ekker H."/>
            <person name="Houng S."/>
            <person name="Kohchi T."/>
            <person name="Lin S."/>
            <person name="Liu L.D."/>
            <person name="Nakamura Y."/>
            <person name="Valeeva L.R."/>
            <person name="Shakirov E.V."/>
            <person name="Shippen D.E."/>
            <person name="Wei W."/>
            <person name="Yagura M."/>
            <person name="Yamaoka S."/>
            <person name="Yamato K.T."/>
            <person name="Liu C."/>
            <person name="Berger F."/>
        </authorList>
    </citation>
    <scope>NUCLEOTIDE SEQUENCE [LARGE SCALE GENOMIC DNA]</scope>
    <source>
        <strain evidence="10">Tak-1</strain>
    </source>
</reference>
<dbReference type="EMBL" id="LVLJ01003691">
    <property type="protein sequence ID" value="OAE20091.1"/>
    <property type="molecule type" value="Genomic_DNA"/>
</dbReference>
<feature type="region of interest" description="Disordered" evidence="7">
    <location>
        <begin position="110"/>
        <end position="139"/>
    </location>
</feature>
<feature type="transmembrane region" description="Helical" evidence="8">
    <location>
        <begin position="217"/>
        <end position="238"/>
    </location>
</feature>
<feature type="transmembrane region" description="Helical" evidence="8">
    <location>
        <begin position="540"/>
        <end position="561"/>
    </location>
</feature>
<keyword evidence="4" id="KW-0029">Amino-acid transport</keyword>
<proteinExistence type="predicted"/>
<protein>
    <recommendedName>
        <fullName evidence="9">Amino acid transporter transmembrane domain-containing protein</fullName>
    </recommendedName>
</protein>
<feature type="compositionally biased region" description="Basic and acidic residues" evidence="7">
    <location>
        <begin position="1"/>
        <end position="13"/>
    </location>
</feature>
<reference evidence="11 12" key="1">
    <citation type="submission" date="2016-03" db="EMBL/GenBank/DDBJ databases">
        <title>Mechanisms controlling the formation of the plant cell surface in tip-growing cells are functionally conserved among land plants.</title>
        <authorList>
            <person name="Honkanen S."/>
            <person name="Jones V.A."/>
            <person name="Morieri G."/>
            <person name="Champion C."/>
            <person name="Hetherington A.J."/>
            <person name="Kelly S."/>
            <person name="Saint-Marcoux D."/>
            <person name="Proust H."/>
            <person name="Prescott H."/>
            <person name="Dolan L."/>
        </authorList>
    </citation>
    <scope>NUCLEOTIDE SEQUENCE [LARGE SCALE GENOMIC DNA]</scope>
    <source>
        <strain evidence="12">cv. Tak-1 and cv. Tak-2</strain>
        <tissue evidence="11">Whole gametophyte</tissue>
    </source>
</reference>
<evidence type="ECO:0000256" key="1">
    <source>
        <dbReference type="ARBA" id="ARBA00004370"/>
    </source>
</evidence>
<comment type="subcellular location">
    <subcellularLocation>
        <location evidence="1">Membrane</location>
    </subcellularLocation>
</comment>
<gene>
    <name evidence="11" type="ORF">AXG93_544s1050</name>
    <name evidence="10" type="ORF">Mp_1g29260</name>
</gene>
<keyword evidence="2" id="KW-0813">Transport</keyword>
<keyword evidence="6 8" id="KW-0472">Membrane</keyword>
<evidence type="ECO:0000313" key="12">
    <source>
        <dbReference type="Proteomes" id="UP000077202"/>
    </source>
</evidence>
<feature type="transmembrane region" description="Helical" evidence="8">
    <location>
        <begin position="573"/>
        <end position="597"/>
    </location>
</feature>
<evidence type="ECO:0000313" key="13">
    <source>
        <dbReference type="Proteomes" id="UP001162541"/>
    </source>
</evidence>
<organism evidence="11 12">
    <name type="scientific">Marchantia polymorpha subsp. ruderalis</name>
    <dbReference type="NCBI Taxonomy" id="1480154"/>
    <lineage>
        <taxon>Eukaryota</taxon>
        <taxon>Viridiplantae</taxon>
        <taxon>Streptophyta</taxon>
        <taxon>Embryophyta</taxon>
        <taxon>Marchantiophyta</taxon>
        <taxon>Marchantiopsida</taxon>
        <taxon>Marchantiidae</taxon>
        <taxon>Marchantiales</taxon>
        <taxon>Marchantiaceae</taxon>
        <taxon>Marchantia</taxon>
    </lineage>
</organism>
<feature type="transmembrane region" description="Helical" evidence="8">
    <location>
        <begin position="424"/>
        <end position="444"/>
    </location>
</feature>
<feature type="transmembrane region" description="Helical" evidence="8">
    <location>
        <begin position="336"/>
        <end position="356"/>
    </location>
</feature>
<evidence type="ECO:0000313" key="11">
    <source>
        <dbReference type="EMBL" id="OAE20091.1"/>
    </source>
</evidence>
<feature type="transmembrane region" description="Helical" evidence="8">
    <location>
        <begin position="308"/>
        <end position="329"/>
    </location>
</feature>
<dbReference type="PANTHER" id="PTHR48017">
    <property type="entry name" value="OS05G0424000 PROTEIN-RELATED"/>
    <property type="match status" value="1"/>
</dbReference>
<dbReference type="GO" id="GO:0016020">
    <property type="term" value="C:membrane"/>
    <property type="evidence" value="ECO:0007669"/>
    <property type="project" value="UniProtKB-SubCell"/>
</dbReference>
<dbReference type="EMBL" id="AP019866">
    <property type="protein sequence ID" value="BBN00446.1"/>
    <property type="molecule type" value="Genomic_DNA"/>
</dbReference>
<evidence type="ECO:0000256" key="3">
    <source>
        <dbReference type="ARBA" id="ARBA00022692"/>
    </source>
</evidence>
<evidence type="ECO:0000313" key="10">
    <source>
        <dbReference type="EMBL" id="BBN00446.1"/>
    </source>
</evidence>
<evidence type="ECO:0000256" key="4">
    <source>
        <dbReference type="ARBA" id="ARBA00022970"/>
    </source>
</evidence>
<feature type="compositionally biased region" description="Low complexity" evidence="7">
    <location>
        <begin position="110"/>
        <end position="123"/>
    </location>
</feature>
<evidence type="ECO:0000256" key="7">
    <source>
        <dbReference type="SAM" id="MobiDB-lite"/>
    </source>
</evidence>
<dbReference type="Pfam" id="PF01490">
    <property type="entry name" value="Aa_trans"/>
    <property type="match status" value="1"/>
</dbReference>
<evidence type="ECO:0000256" key="5">
    <source>
        <dbReference type="ARBA" id="ARBA00022989"/>
    </source>
</evidence>
<accession>A0A176VIF1</accession>
<evidence type="ECO:0000256" key="8">
    <source>
        <dbReference type="SAM" id="Phobius"/>
    </source>
</evidence>
<keyword evidence="3 8" id="KW-0812">Transmembrane</keyword>
<reference evidence="13" key="3">
    <citation type="journal article" date="2020" name="Curr. Biol.">
        <title>Chromatin organization in early land plants reveals an ancestral association between H3K27me3, transposons, and constitutive heterochromatin.</title>
        <authorList>
            <person name="Montgomery S.A."/>
            <person name="Tanizawa Y."/>
            <person name="Galik B."/>
            <person name="Wang N."/>
            <person name="Ito T."/>
            <person name="Mochizuki T."/>
            <person name="Akimcheva S."/>
            <person name="Bowman J.L."/>
            <person name="Cognat V."/>
            <person name="Marechal-Drouard L."/>
            <person name="Ekker H."/>
            <person name="Hong S.F."/>
            <person name="Kohchi T."/>
            <person name="Lin S.S."/>
            <person name="Liu L.D."/>
            <person name="Nakamura Y."/>
            <person name="Valeeva L.R."/>
            <person name="Shakirov E.V."/>
            <person name="Shippen D.E."/>
            <person name="Wei W.L."/>
            <person name="Yagura M."/>
            <person name="Yamaoka S."/>
            <person name="Yamato K.T."/>
            <person name="Liu C."/>
            <person name="Berger F."/>
        </authorList>
    </citation>
    <scope>NUCLEOTIDE SEQUENCE [LARGE SCALE GENOMIC DNA]</scope>
    <source>
        <strain evidence="13">Tak-1</strain>
    </source>
</reference>
<dbReference type="InterPro" id="IPR013057">
    <property type="entry name" value="AA_transpt_TM"/>
</dbReference>
<feature type="domain" description="Amino acid transporter transmembrane" evidence="9">
    <location>
        <begin position="185"/>
        <end position="596"/>
    </location>
</feature>
<dbReference type="AlphaFoldDB" id="A0A176VIF1"/>
<evidence type="ECO:0000256" key="2">
    <source>
        <dbReference type="ARBA" id="ARBA00022448"/>
    </source>
</evidence>
<dbReference type="GO" id="GO:0006865">
    <property type="term" value="P:amino acid transport"/>
    <property type="evidence" value="ECO:0007669"/>
    <property type="project" value="UniProtKB-KW"/>
</dbReference>